<protein>
    <submittedName>
        <fullName evidence="1">Uncharacterized protein</fullName>
    </submittedName>
</protein>
<gene>
    <name evidence="1" type="ORF">QNI16_03760</name>
</gene>
<dbReference type="Proteomes" id="UP001241110">
    <property type="component" value="Unassembled WGS sequence"/>
</dbReference>
<dbReference type="AlphaFoldDB" id="A0AAE3QJ52"/>
<evidence type="ECO:0000313" key="2">
    <source>
        <dbReference type="Proteomes" id="UP001241110"/>
    </source>
</evidence>
<evidence type="ECO:0000313" key="1">
    <source>
        <dbReference type="EMBL" id="MDJ1479586.1"/>
    </source>
</evidence>
<organism evidence="1 2">
    <name type="scientific">Xanthocytophaga flava</name>
    <dbReference type="NCBI Taxonomy" id="3048013"/>
    <lineage>
        <taxon>Bacteria</taxon>
        <taxon>Pseudomonadati</taxon>
        <taxon>Bacteroidota</taxon>
        <taxon>Cytophagia</taxon>
        <taxon>Cytophagales</taxon>
        <taxon>Rhodocytophagaceae</taxon>
        <taxon>Xanthocytophaga</taxon>
    </lineage>
</organism>
<dbReference type="EMBL" id="JASJOS010000002">
    <property type="protein sequence ID" value="MDJ1479586.1"/>
    <property type="molecule type" value="Genomic_DNA"/>
</dbReference>
<dbReference type="RefSeq" id="WP_313975913.1">
    <property type="nucleotide sequence ID" value="NZ_JASJOS010000002.1"/>
</dbReference>
<reference evidence="1" key="1">
    <citation type="submission" date="2023-05" db="EMBL/GenBank/DDBJ databases">
        <authorList>
            <person name="Zhang X."/>
        </authorList>
    </citation>
    <scope>NUCLEOTIDE SEQUENCE</scope>
    <source>
        <strain evidence="1">YF14B1</strain>
    </source>
</reference>
<name>A0AAE3QJ52_9BACT</name>
<accession>A0AAE3QJ52</accession>
<proteinExistence type="predicted"/>
<sequence>MSNVKTLLDEWSVRDLEDNSSLKIAVESCTELGNKSLPGIQVYWLGHILNYEPLAVERWAYQASKAGVTDYLLEDHSWMVHQDQYIKNYLVIGDTLKARVVVKTRSSKPVIKEYDLPFQLEA</sequence>
<comment type="caution">
    <text evidence="1">The sequence shown here is derived from an EMBL/GenBank/DDBJ whole genome shotgun (WGS) entry which is preliminary data.</text>
</comment>